<dbReference type="PANTHER" id="PTHR12825:SF0">
    <property type="entry name" value="VESICLE TRANSPORT PROTEIN SEC20"/>
    <property type="match status" value="1"/>
</dbReference>
<keyword evidence="5" id="KW-0931">ER-Golgi transport</keyword>
<evidence type="ECO:0000256" key="6">
    <source>
        <dbReference type="ARBA" id="ARBA00022989"/>
    </source>
</evidence>
<keyword evidence="8 11" id="KW-0472">Membrane</keyword>
<evidence type="ECO:0000256" key="8">
    <source>
        <dbReference type="ARBA" id="ARBA00023136"/>
    </source>
</evidence>
<evidence type="ECO:0000256" key="7">
    <source>
        <dbReference type="ARBA" id="ARBA00023054"/>
    </source>
</evidence>
<dbReference type="GO" id="GO:0005789">
    <property type="term" value="C:endoplasmic reticulum membrane"/>
    <property type="evidence" value="ECO:0007669"/>
    <property type="project" value="UniProtKB-SubCell"/>
</dbReference>
<accession>M5G539</accession>
<comment type="subcellular location">
    <subcellularLocation>
        <location evidence="1">Endoplasmic reticulum membrane</location>
        <topology evidence="1">Single-pass type IV membrane protein</topology>
    </subcellularLocation>
</comment>
<feature type="region of interest" description="Disordered" evidence="10">
    <location>
        <begin position="355"/>
        <end position="382"/>
    </location>
</feature>
<dbReference type="GO" id="GO:0005484">
    <property type="term" value="F:SNAP receptor activity"/>
    <property type="evidence" value="ECO:0007669"/>
    <property type="project" value="InterPro"/>
</dbReference>
<evidence type="ECO:0000256" key="2">
    <source>
        <dbReference type="ARBA" id="ARBA00022448"/>
    </source>
</evidence>
<dbReference type="HOGENOM" id="CLU_063105_0_0_1"/>
<feature type="compositionally biased region" description="Polar residues" evidence="10">
    <location>
        <begin position="1"/>
        <end position="10"/>
    </location>
</feature>
<comment type="similarity">
    <text evidence="9">Belongs to the SEC20 family.</text>
</comment>
<dbReference type="Pfam" id="PF03908">
    <property type="entry name" value="Sec20"/>
    <property type="match status" value="1"/>
</dbReference>
<protein>
    <submittedName>
        <fullName evidence="13">Sec20-domain-containing protein</fullName>
    </submittedName>
</protein>
<feature type="domain" description="Sec20 C-terminal" evidence="12">
    <location>
        <begin position="176"/>
        <end position="266"/>
    </location>
</feature>
<sequence>MYTASLRSSLPPTPTISRLPISINPHERPSMPPLPPSPSAQLLTLQRHLSSIRTQLPRLLSSPSLALQAQYTSELREDLEFVTRGVRALEVVLDGEEGEGRMRAELGKMRAELDRLKKETRAAVLKSKKNLDSRNKRLELLAGAPEDLIQEKSGTSLRARSLLSRPRRSDDALTDKSNEVTLALRRTTALMQQEVERSVLSTQLLAESSRTLHSASNAYSSLSGLLGISKTLITALERADWLDRALIFAALAVFLLVVAFIFKQRVIDRGVRLAFWWVRWLPSFGDEGLDIESAAERKQKVREVLTSVLTTTSTALAAAMSMSMSMEGGKGASVRVETVTEIVTVSKFVDVESTGNSLEDGSVLPSPTLRTGTAHGVSPTEAPEPAAQEFAFIVDSFPDEAMPLEDPYTAVPPAEASPPRQRVEL</sequence>
<dbReference type="Proteomes" id="UP000030653">
    <property type="component" value="Unassembled WGS sequence"/>
</dbReference>
<gene>
    <name evidence="13" type="ORF">DACRYDRAFT_103863</name>
</gene>
<feature type="transmembrane region" description="Helical" evidence="11">
    <location>
        <begin position="241"/>
        <end position="262"/>
    </location>
</feature>
<dbReference type="RefSeq" id="XP_040632270.1">
    <property type="nucleotide sequence ID" value="XM_040767828.1"/>
</dbReference>
<evidence type="ECO:0000313" key="13">
    <source>
        <dbReference type="EMBL" id="EJU05376.1"/>
    </source>
</evidence>
<evidence type="ECO:0000256" key="4">
    <source>
        <dbReference type="ARBA" id="ARBA00022824"/>
    </source>
</evidence>
<keyword evidence="7" id="KW-0175">Coiled coil</keyword>
<dbReference type="GO" id="GO:0031201">
    <property type="term" value="C:SNARE complex"/>
    <property type="evidence" value="ECO:0007669"/>
    <property type="project" value="TreeGrafter"/>
</dbReference>
<dbReference type="GeneID" id="63682890"/>
<evidence type="ECO:0000256" key="5">
    <source>
        <dbReference type="ARBA" id="ARBA00022892"/>
    </source>
</evidence>
<evidence type="ECO:0000256" key="11">
    <source>
        <dbReference type="SAM" id="Phobius"/>
    </source>
</evidence>
<dbReference type="GO" id="GO:0006890">
    <property type="term" value="P:retrograde vesicle-mediated transport, Golgi to endoplasmic reticulum"/>
    <property type="evidence" value="ECO:0007669"/>
    <property type="project" value="InterPro"/>
</dbReference>
<dbReference type="AlphaFoldDB" id="M5G539"/>
<keyword evidence="2" id="KW-0813">Transport</keyword>
<dbReference type="InterPro" id="IPR056173">
    <property type="entry name" value="Sec20_C"/>
</dbReference>
<keyword evidence="6 11" id="KW-1133">Transmembrane helix</keyword>
<evidence type="ECO:0000313" key="14">
    <source>
        <dbReference type="Proteomes" id="UP000030653"/>
    </source>
</evidence>
<dbReference type="EMBL" id="JH795856">
    <property type="protein sequence ID" value="EJU05376.1"/>
    <property type="molecule type" value="Genomic_DNA"/>
</dbReference>
<evidence type="ECO:0000256" key="1">
    <source>
        <dbReference type="ARBA" id="ARBA00004163"/>
    </source>
</evidence>
<name>M5G539_DACPD</name>
<feature type="region of interest" description="Disordered" evidence="10">
    <location>
        <begin position="401"/>
        <end position="425"/>
    </location>
</feature>
<dbReference type="InterPro" id="IPR005606">
    <property type="entry name" value="Sec20"/>
</dbReference>
<keyword evidence="14" id="KW-1185">Reference proteome</keyword>
<organism evidence="13 14">
    <name type="scientific">Dacryopinax primogenitus (strain DJM 731)</name>
    <name type="common">Brown rot fungus</name>
    <dbReference type="NCBI Taxonomy" id="1858805"/>
    <lineage>
        <taxon>Eukaryota</taxon>
        <taxon>Fungi</taxon>
        <taxon>Dikarya</taxon>
        <taxon>Basidiomycota</taxon>
        <taxon>Agaricomycotina</taxon>
        <taxon>Dacrymycetes</taxon>
        <taxon>Dacrymycetales</taxon>
        <taxon>Dacrymycetaceae</taxon>
        <taxon>Dacryopinax</taxon>
    </lineage>
</organism>
<proteinExistence type="inferred from homology"/>
<evidence type="ECO:0000256" key="9">
    <source>
        <dbReference type="ARBA" id="ARBA00037934"/>
    </source>
</evidence>
<keyword evidence="3 11" id="KW-0812">Transmembrane</keyword>
<reference evidence="13 14" key="1">
    <citation type="journal article" date="2012" name="Science">
        <title>The Paleozoic origin of enzymatic lignin decomposition reconstructed from 31 fungal genomes.</title>
        <authorList>
            <person name="Floudas D."/>
            <person name="Binder M."/>
            <person name="Riley R."/>
            <person name="Barry K."/>
            <person name="Blanchette R.A."/>
            <person name="Henrissat B."/>
            <person name="Martinez A.T."/>
            <person name="Otillar R."/>
            <person name="Spatafora J.W."/>
            <person name="Yadav J.S."/>
            <person name="Aerts A."/>
            <person name="Benoit I."/>
            <person name="Boyd A."/>
            <person name="Carlson A."/>
            <person name="Copeland A."/>
            <person name="Coutinho P.M."/>
            <person name="de Vries R.P."/>
            <person name="Ferreira P."/>
            <person name="Findley K."/>
            <person name="Foster B."/>
            <person name="Gaskell J."/>
            <person name="Glotzer D."/>
            <person name="Gorecki P."/>
            <person name="Heitman J."/>
            <person name="Hesse C."/>
            <person name="Hori C."/>
            <person name="Igarashi K."/>
            <person name="Jurgens J.A."/>
            <person name="Kallen N."/>
            <person name="Kersten P."/>
            <person name="Kohler A."/>
            <person name="Kuees U."/>
            <person name="Kumar T.K.A."/>
            <person name="Kuo A."/>
            <person name="LaButti K."/>
            <person name="Larrondo L.F."/>
            <person name="Lindquist E."/>
            <person name="Ling A."/>
            <person name="Lombard V."/>
            <person name="Lucas S."/>
            <person name="Lundell T."/>
            <person name="Martin R."/>
            <person name="McLaughlin D.J."/>
            <person name="Morgenstern I."/>
            <person name="Morin E."/>
            <person name="Murat C."/>
            <person name="Nagy L.G."/>
            <person name="Nolan M."/>
            <person name="Ohm R.A."/>
            <person name="Patyshakuliyeva A."/>
            <person name="Rokas A."/>
            <person name="Ruiz-Duenas F.J."/>
            <person name="Sabat G."/>
            <person name="Salamov A."/>
            <person name="Samejima M."/>
            <person name="Schmutz J."/>
            <person name="Slot J.C."/>
            <person name="St John F."/>
            <person name="Stenlid J."/>
            <person name="Sun H."/>
            <person name="Sun S."/>
            <person name="Syed K."/>
            <person name="Tsang A."/>
            <person name="Wiebenga A."/>
            <person name="Young D."/>
            <person name="Pisabarro A."/>
            <person name="Eastwood D.C."/>
            <person name="Martin F."/>
            <person name="Cullen D."/>
            <person name="Grigoriev I.V."/>
            <person name="Hibbett D.S."/>
        </authorList>
    </citation>
    <scope>NUCLEOTIDE SEQUENCE [LARGE SCALE GENOMIC DNA]</scope>
    <source>
        <strain evidence="13 14">DJM-731 SS1</strain>
    </source>
</reference>
<evidence type="ECO:0000259" key="12">
    <source>
        <dbReference type="Pfam" id="PF03908"/>
    </source>
</evidence>
<dbReference type="OrthoDB" id="46868at2759"/>
<dbReference type="PANTHER" id="PTHR12825">
    <property type="entry name" value="BNIP1-RELATED"/>
    <property type="match status" value="1"/>
</dbReference>
<evidence type="ECO:0000256" key="3">
    <source>
        <dbReference type="ARBA" id="ARBA00022692"/>
    </source>
</evidence>
<evidence type="ECO:0000256" key="10">
    <source>
        <dbReference type="SAM" id="MobiDB-lite"/>
    </source>
</evidence>
<feature type="region of interest" description="Disordered" evidence="10">
    <location>
        <begin position="1"/>
        <end position="36"/>
    </location>
</feature>
<keyword evidence="4" id="KW-0256">Endoplasmic reticulum</keyword>
<dbReference type="STRING" id="1858805.M5G539"/>